<keyword evidence="2" id="KW-0614">Plasmid</keyword>
<organism evidence="2 3">
    <name type="scientific">Deinococcus wulumuqiensis</name>
    <dbReference type="NCBI Taxonomy" id="980427"/>
    <lineage>
        <taxon>Bacteria</taxon>
        <taxon>Thermotogati</taxon>
        <taxon>Deinococcota</taxon>
        <taxon>Deinococci</taxon>
        <taxon>Deinococcales</taxon>
        <taxon>Deinococcaceae</taxon>
        <taxon>Deinococcus</taxon>
    </lineage>
</organism>
<accession>A0A345IKJ9</accession>
<dbReference type="Pfam" id="PF13556">
    <property type="entry name" value="HTH_30"/>
    <property type="match status" value="1"/>
</dbReference>
<evidence type="ECO:0000313" key="2">
    <source>
        <dbReference type="EMBL" id="AXH00222.1"/>
    </source>
</evidence>
<reference evidence="2 3" key="1">
    <citation type="submission" date="2018-07" db="EMBL/GenBank/DDBJ databases">
        <title>Complete Genome and Methylome Analysis of Deinococcus wulumuqiensis NEB 479.</title>
        <authorList>
            <person name="Fomenkov A."/>
            <person name="Luyten Y."/>
            <person name="Vincze T."/>
            <person name="Anton B.P."/>
            <person name="Clark T."/>
            <person name="Roberts R.J."/>
            <person name="Morgan R.D."/>
        </authorList>
    </citation>
    <scope>NUCLEOTIDE SEQUENCE [LARGE SCALE GENOMIC DNA]</scope>
    <source>
        <strain evidence="2 3">NEB 479</strain>
        <plasmid evidence="3">Plasmid pdrda</plasmid>
    </source>
</reference>
<evidence type="ECO:0000259" key="1">
    <source>
        <dbReference type="Pfam" id="PF13556"/>
    </source>
</evidence>
<dbReference type="RefSeq" id="WP_114672925.1">
    <property type="nucleotide sequence ID" value="NZ_CP031159.1"/>
</dbReference>
<dbReference type="InterPro" id="IPR042070">
    <property type="entry name" value="PucR_C-HTH_sf"/>
</dbReference>
<dbReference type="EMBL" id="CP031159">
    <property type="protein sequence ID" value="AXH00222.1"/>
    <property type="molecule type" value="Genomic_DNA"/>
</dbReference>
<dbReference type="InterPro" id="IPR051448">
    <property type="entry name" value="CdaR-like_regulators"/>
</dbReference>
<name>A0A345IKJ9_9DEIO</name>
<dbReference type="AlphaFoldDB" id="A0A345IKJ9"/>
<dbReference type="PANTHER" id="PTHR33744">
    <property type="entry name" value="CARBOHYDRATE DIACID REGULATOR"/>
    <property type="match status" value="1"/>
</dbReference>
<dbReference type="STRING" id="1288484.GCA_000348665_00582"/>
<dbReference type="KEGG" id="dwu:DVJ83_13530"/>
<feature type="domain" description="PucR C-terminal helix-turn-helix" evidence="1">
    <location>
        <begin position="292"/>
        <end position="345"/>
    </location>
</feature>
<dbReference type="Proteomes" id="UP000253744">
    <property type="component" value="Plasmid pDrdA"/>
</dbReference>
<gene>
    <name evidence="2" type="ORF">DVJ83_13530</name>
</gene>
<evidence type="ECO:0000313" key="3">
    <source>
        <dbReference type="Proteomes" id="UP000253744"/>
    </source>
</evidence>
<proteinExistence type="predicted"/>
<dbReference type="Gene3D" id="1.10.10.2840">
    <property type="entry name" value="PucR C-terminal helix-turn-helix domain"/>
    <property type="match status" value="1"/>
</dbReference>
<dbReference type="InterPro" id="IPR025736">
    <property type="entry name" value="PucR_C-HTH_dom"/>
</dbReference>
<sequence length="348" mass="36357">MPASADLSVLLSQPALLKLLSELRGAASAAQPERELVGLLARLTGGGAEIRASWGAVVASAGEAAGCAQTFRLQQGRRHVGRLTLWVAPEWAALGPLAAEYALLSRLQSAAAGSARRRVGERTLSALLSGEAHLGDETFVVALADLGTGATGRGARAQAAQAYALDVLAEVGEGYLLGSGLNGLATVWQGRALWWWPSEHPVQEGASLFAALRESVGGVRLGVSERHRGEGLAAALDEARQALGAVGSSGVQVFQNLDPLTPLLRTEAAAQLRAQLRARLATLQDAGKVETTLRLYLTHTGPLTALAGAQHIHVNTLRYRLKRAEDALGASLTDPATLARLYLAFGVE</sequence>
<dbReference type="PANTHER" id="PTHR33744:SF1">
    <property type="entry name" value="DNA-BINDING TRANSCRIPTIONAL ACTIVATOR ADER"/>
    <property type="match status" value="1"/>
</dbReference>
<geneLocation type="plasmid" evidence="3">
    <name>pdrda</name>
</geneLocation>
<protein>
    <submittedName>
        <fullName evidence="2">PucR family transcriptional regulator</fullName>
    </submittedName>
</protein>